<dbReference type="Proteomes" id="UP001408789">
    <property type="component" value="Unassembled WGS sequence"/>
</dbReference>
<dbReference type="Gene3D" id="1.10.340.70">
    <property type="match status" value="1"/>
</dbReference>
<dbReference type="InterPro" id="IPR036928">
    <property type="entry name" value="AS_sf"/>
</dbReference>
<proteinExistence type="inferred from homology"/>
<dbReference type="Pfam" id="PF00665">
    <property type="entry name" value="rve"/>
    <property type="match status" value="1"/>
</dbReference>
<evidence type="ECO:0000256" key="1">
    <source>
        <dbReference type="ARBA" id="ARBA00009199"/>
    </source>
</evidence>
<dbReference type="SUPFAM" id="SSF53098">
    <property type="entry name" value="Ribonuclease H-like"/>
    <property type="match status" value="2"/>
</dbReference>
<dbReference type="Pfam" id="PF17921">
    <property type="entry name" value="Integrase_H2C2"/>
    <property type="match status" value="1"/>
</dbReference>
<gene>
    <name evidence="5" type="ORF">SSX86_023978</name>
</gene>
<name>A0AAP0CIG1_9ASTR</name>
<dbReference type="InterPro" id="IPR001584">
    <property type="entry name" value="Integrase_cat-core"/>
</dbReference>
<evidence type="ECO:0000259" key="4">
    <source>
        <dbReference type="PROSITE" id="PS50994"/>
    </source>
</evidence>
<dbReference type="PROSITE" id="PS50994">
    <property type="entry name" value="INTEGRASE"/>
    <property type="match status" value="1"/>
</dbReference>
<dbReference type="GO" id="GO:0070291">
    <property type="term" value="P:N-acylethanolamine metabolic process"/>
    <property type="evidence" value="ECO:0007669"/>
    <property type="project" value="TreeGrafter"/>
</dbReference>
<reference evidence="5 6" key="1">
    <citation type="submission" date="2024-04" db="EMBL/GenBank/DDBJ databases">
        <title>The reference genome of an endangered Asteraceae, Deinandra increscens subsp. villosa, native to the Central Coast of California.</title>
        <authorList>
            <person name="Guilliams M."/>
            <person name="Hasenstab-Lehman K."/>
            <person name="Meyer R."/>
            <person name="Mcevoy S."/>
        </authorList>
    </citation>
    <scope>NUCLEOTIDE SEQUENCE [LARGE SCALE GENOMIC DNA]</scope>
    <source>
        <tissue evidence="5">Leaf</tissue>
    </source>
</reference>
<dbReference type="InterPro" id="IPR041588">
    <property type="entry name" value="Integrase_H2C2"/>
</dbReference>
<evidence type="ECO:0000256" key="3">
    <source>
        <dbReference type="SAM" id="Phobius"/>
    </source>
</evidence>
<sequence>MKTKMVMVAASEVELTAVKYDLGEFQAPRLTGLWLKLFAILIKAPLIGSFITGYLKKQNKMDEMLQRTVIPEPPMFKPEFPPPPQEEAGVVTLEEDEKPQDRVELASRCLPNHDPASSWHSESTSFRYWKIRDYAYAYRSALTTPSLVAEHVISAVEECKNMAPQIPLLISFNPEQVRKQAAASTQRFDQGNPLSILDGIFMAVKDDIDCYPHPSSGGTTWLHDRRPVKKDAVSVSRLRSCGVIFVGKANMHELGMGDTGLNPHYGTPRNPHDPQRYTGGSSSGSAAIVASGICPAALGSDAGGSIRIPASLCGVVGLKTTYGRTDTRGTLCGPGTVEVIGPIASSVEDVMLVYAAMLGSSPADKISLRPHVPCLPNLSSNGSSIASFPMRLGKYTEWFNDVNSPDISGVCGHVLTSLSEMHGCKIVEITIPELQQMRIAHAVSYGCESLCSLAPEFQNGKFEKLALDTRINMALFQSFTASDYIAAQRLRRRLMYYHMEIFKKVDVIVTPSTGMTAPTIHPSALDCGESDLEVTGNLMKFAVTANVLGFPAISVPVGYDKHGLPIGLQLIGRPWCEATLLRLAAAIEQQWNEPKKKPVIYFDVTKGPVSSSKQQTCHLLMGKKKVMLPANQVDLTKVEYAPGEIEAPNLSGSWLRMFVMLLEMPLIGSVIVAYLKKQNKIQEMLRETVIPEPPMFRPEFPLQEQEPGVVCLEEDGKAQDRVDTGITCLPQYDPASAAASGWSNSLTPSFRYWKIRDYAYSYRSRITTPSMVAEYVISAIEEFNNSKNPPTPQLVSFNAEDVRKQAAASTQRFEEGKPVSALDGIFMAIKDDIDCYPHPSKGGTTWFDEVHTVCKDAVCVSRLRSCGVILVGKANMHEFGQGTTGNNPNNGTTRNPHDMERYTGGSSSGPAAIVASGICSAALGTDGGGSVRIPSSLCGVVGLKTTYGRTDIKGALHDGGTLEIIGPIASSVEDIMLVYAAILGASPADKLSLSPSLPCLPDLSSHENSSILGSMRLGKYTEWFNDVFSPDISAKCEDMLNLLSQTHGCKVVEVAIPELHQIRTSHLVSIGSEALASFTPHCQTGNDKKFTLDTRTNLALFRSFTAADYVAAQRLRRRVMYYHMEIFKTVHVIVTPTTGMTAPLIGARALETGETNLKVTGNLMRFILAGNLIGLPAISVPIGYDKQGLPVGLQIIGRPWGEATILRLAAACEALRSETRKPVSYFDGQVIADFISEIPAGTQVTPEDLYLPKAKEVPTGQTWELHSDGASSIDGASAGVILISPAGKEYARAYKLNFKASNNEAQYEALIAGLKLALRHKAKHVRAHIDSLLAANQINAEYEAKDEAMAKYLSVCKALIKAFETCEVVHVPRSQNKKADALSKLASCFAEPLQNVHVEEMKDPAIQIHRVNVSQQSPESWTTPIVKYLTDGKLPQDKGEARKLRSKCENYQMVNGILYRRTYLGPLLRCVDPEEANYLIREIHMGICGIHAGPKAVVAKLKNAGFYWPGMHAMAVEELRRCMSCQKYAPVISRPKNDLIPVTSAWPFQKWAVDIVGPFPEAAGRVKFLIVAVDYFTKWVEAKPLATISAAQVKKFLWEFIVCRFGIPLYLVTDNGTQFADKLLKQWCEELQIQQIFTSVAHPQGNGQVERINRSLLEGIKTRLDFEGASWVDEVPHVLWAHRTMKKSSTGETPFSLTYGSEAMIPAEIGIPSYRHLNNHSINNDEAIRHNLDLLEERRELAAFKEKKYKEQLKKYYNRLVHRVTFKEGEYVLRNNEASKTLPLGKLAPNWEGPYIIKKDLGKGAYELAHLDGKTIPRTWNSAQLRKCYM</sequence>
<dbReference type="InterPro" id="IPR002156">
    <property type="entry name" value="RNaseH_domain"/>
</dbReference>
<dbReference type="Gene3D" id="3.90.1300.10">
    <property type="entry name" value="Amidase signature (AS) domain"/>
    <property type="match status" value="2"/>
</dbReference>
<dbReference type="InterPro" id="IPR020556">
    <property type="entry name" value="Amidase_CS"/>
</dbReference>
<dbReference type="InterPro" id="IPR012337">
    <property type="entry name" value="RNaseH-like_sf"/>
</dbReference>
<comment type="caution">
    <text evidence="5">The sequence shown here is derived from an EMBL/GenBank/DDBJ whole genome shotgun (WGS) entry which is preliminary data.</text>
</comment>
<keyword evidence="3" id="KW-1133">Transmembrane helix</keyword>
<keyword evidence="3" id="KW-0812">Transmembrane</keyword>
<organism evidence="5 6">
    <name type="scientific">Deinandra increscens subsp. villosa</name>
    <dbReference type="NCBI Taxonomy" id="3103831"/>
    <lineage>
        <taxon>Eukaryota</taxon>
        <taxon>Viridiplantae</taxon>
        <taxon>Streptophyta</taxon>
        <taxon>Embryophyta</taxon>
        <taxon>Tracheophyta</taxon>
        <taxon>Spermatophyta</taxon>
        <taxon>Magnoliopsida</taxon>
        <taxon>eudicotyledons</taxon>
        <taxon>Gunneridae</taxon>
        <taxon>Pentapetalae</taxon>
        <taxon>asterids</taxon>
        <taxon>campanulids</taxon>
        <taxon>Asterales</taxon>
        <taxon>Asteraceae</taxon>
        <taxon>Asteroideae</taxon>
        <taxon>Heliantheae alliance</taxon>
        <taxon>Madieae</taxon>
        <taxon>Madiinae</taxon>
        <taxon>Deinandra</taxon>
    </lineage>
</organism>
<protein>
    <recommendedName>
        <fullName evidence="4">Integrase catalytic domain-containing protein</fullName>
    </recommendedName>
</protein>
<evidence type="ECO:0000313" key="5">
    <source>
        <dbReference type="EMBL" id="KAK9056616.1"/>
    </source>
</evidence>
<dbReference type="EMBL" id="JBCNJP010000024">
    <property type="protein sequence ID" value="KAK9056616.1"/>
    <property type="molecule type" value="Genomic_DNA"/>
</dbReference>
<evidence type="ECO:0000256" key="2">
    <source>
        <dbReference type="SAM" id="MobiDB-lite"/>
    </source>
</evidence>
<keyword evidence="3" id="KW-0472">Membrane</keyword>
<dbReference type="GO" id="GO:0016020">
    <property type="term" value="C:membrane"/>
    <property type="evidence" value="ECO:0007669"/>
    <property type="project" value="TreeGrafter"/>
</dbReference>
<dbReference type="CDD" id="cd09279">
    <property type="entry name" value="RNase_HI_like"/>
    <property type="match status" value="1"/>
</dbReference>
<dbReference type="PANTHER" id="PTHR11895">
    <property type="entry name" value="TRANSAMIDASE"/>
    <property type="match status" value="1"/>
</dbReference>
<accession>A0AAP0CIG1</accession>
<dbReference type="GO" id="GO:0004523">
    <property type="term" value="F:RNA-DNA hybrid ribonuclease activity"/>
    <property type="evidence" value="ECO:0007669"/>
    <property type="project" value="InterPro"/>
</dbReference>
<dbReference type="Gene3D" id="3.30.420.10">
    <property type="entry name" value="Ribonuclease H-like superfamily/Ribonuclease H"/>
    <property type="match status" value="2"/>
</dbReference>
<feature type="domain" description="Integrase catalytic" evidence="4">
    <location>
        <begin position="1543"/>
        <end position="1702"/>
    </location>
</feature>
<dbReference type="PROSITE" id="PS00571">
    <property type="entry name" value="AMIDASES"/>
    <property type="match status" value="2"/>
</dbReference>
<dbReference type="GO" id="GO:0047412">
    <property type="term" value="F:N-(long-chain-acyl)ethanolamine deacylase activity"/>
    <property type="evidence" value="ECO:0007669"/>
    <property type="project" value="TreeGrafter"/>
</dbReference>
<dbReference type="InterPro" id="IPR000120">
    <property type="entry name" value="Amidase"/>
</dbReference>
<comment type="similarity">
    <text evidence="1">Belongs to the amidase family.</text>
</comment>
<dbReference type="Pfam" id="PF01425">
    <property type="entry name" value="Amidase"/>
    <property type="match status" value="2"/>
</dbReference>
<dbReference type="SUPFAM" id="SSF75304">
    <property type="entry name" value="Amidase signature (AS) enzymes"/>
    <property type="match status" value="2"/>
</dbReference>
<dbReference type="PANTHER" id="PTHR11895:SF167">
    <property type="entry name" value="FATTY ACID AMIDE HYDROLASE"/>
    <property type="match status" value="1"/>
</dbReference>
<dbReference type="GO" id="GO:0003676">
    <property type="term" value="F:nucleic acid binding"/>
    <property type="evidence" value="ECO:0007669"/>
    <property type="project" value="InterPro"/>
</dbReference>
<dbReference type="GO" id="GO:0015074">
    <property type="term" value="P:DNA integration"/>
    <property type="evidence" value="ECO:0007669"/>
    <property type="project" value="InterPro"/>
</dbReference>
<dbReference type="InterPro" id="IPR036397">
    <property type="entry name" value="RNaseH_sf"/>
</dbReference>
<dbReference type="Pfam" id="PF13456">
    <property type="entry name" value="RVT_3"/>
    <property type="match status" value="1"/>
</dbReference>
<feature type="transmembrane region" description="Helical" evidence="3">
    <location>
        <begin position="33"/>
        <end position="55"/>
    </location>
</feature>
<feature type="region of interest" description="Disordered" evidence="2">
    <location>
        <begin position="262"/>
        <end position="283"/>
    </location>
</feature>
<dbReference type="InterPro" id="IPR023631">
    <property type="entry name" value="Amidase_dom"/>
</dbReference>
<keyword evidence="6" id="KW-1185">Reference proteome</keyword>
<evidence type="ECO:0000313" key="6">
    <source>
        <dbReference type="Proteomes" id="UP001408789"/>
    </source>
</evidence>
<dbReference type="FunFam" id="3.30.420.10:FF:000032">
    <property type="entry name" value="Retrovirus-related Pol polyprotein from transposon 297-like Protein"/>
    <property type="match status" value="1"/>
</dbReference>